<dbReference type="Proteomes" id="UP000321769">
    <property type="component" value="Unassembled WGS sequence"/>
</dbReference>
<dbReference type="GO" id="GO:0016020">
    <property type="term" value="C:membrane"/>
    <property type="evidence" value="ECO:0007669"/>
    <property type="project" value="TreeGrafter"/>
</dbReference>
<feature type="region of interest" description="Disordered" evidence="1">
    <location>
        <begin position="1"/>
        <end position="25"/>
    </location>
</feature>
<dbReference type="EMBL" id="BJZQ01000003">
    <property type="protein sequence ID" value="GEO88695.1"/>
    <property type="molecule type" value="Genomic_DNA"/>
</dbReference>
<feature type="transmembrane region" description="Helical" evidence="2">
    <location>
        <begin position="95"/>
        <end position="114"/>
    </location>
</feature>
<keyword evidence="2" id="KW-1133">Transmembrane helix</keyword>
<dbReference type="PANTHER" id="PTHR23028:SF53">
    <property type="entry name" value="ACYL_TRANSF_3 DOMAIN-CONTAINING PROTEIN"/>
    <property type="match status" value="1"/>
</dbReference>
<keyword evidence="6" id="KW-1185">Reference proteome</keyword>
<keyword evidence="5" id="KW-0012">Acyltransferase</keyword>
<dbReference type="InterPro" id="IPR043968">
    <property type="entry name" value="SGNH"/>
</dbReference>
<dbReference type="PANTHER" id="PTHR23028">
    <property type="entry name" value="ACETYLTRANSFERASE"/>
    <property type="match status" value="1"/>
</dbReference>
<dbReference type="InterPro" id="IPR050879">
    <property type="entry name" value="Acyltransferase_3"/>
</dbReference>
<evidence type="ECO:0000259" key="4">
    <source>
        <dbReference type="Pfam" id="PF19040"/>
    </source>
</evidence>
<organism evidence="5 6">
    <name type="scientific">Aeromicrobium flavum</name>
    <dbReference type="NCBI Taxonomy" id="416568"/>
    <lineage>
        <taxon>Bacteria</taxon>
        <taxon>Bacillati</taxon>
        <taxon>Actinomycetota</taxon>
        <taxon>Actinomycetes</taxon>
        <taxon>Propionibacteriales</taxon>
        <taxon>Nocardioidaceae</taxon>
        <taxon>Aeromicrobium</taxon>
    </lineage>
</organism>
<accession>A0A512HTG4</accession>
<feature type="transmembrane region" description="Helical" evidence="2">
    <location>
        <begin position="329"/>
        <end position="347"/>
    </location>
</feature>
<gene>
    <name evidence="5" type="ORF">AFL01nite_10220</name>
</gene>
<evidence type="ECO:0000313" key="6">
    <source>
        <dbReference type="Proteomes" id="UP000321769"/>
    </source>
</evidence>
<keyword evidence="2" id="KW-0812">Transmembrane</keyword>
<feature type="transmembrane region" description="Helical" evidence="2">
    <location>
        <begin position="54"/>
        <end position="74"/>
    </location>
</feature>
<dbReference type="InterPro" id="IPR002656">
    <property type="entry name" value="Acyl_transf_3_dom"/>
</dbReference>
<evidence type="ECO:0000256" key="1">
    <source>
        <dbReference type="SAM" id="MobiDB-lite"/>
    </source>
</evidence>
<keyword evidence="2" id="KW-0472">Membrane</keyword>
<dbReference type="AlphaFoldDB" id="A0A512HTG4"/>
<dbReference type="OrthoDB" id="3404679at2"/>
<evidence type="ECO:0000259" key="3">
    <source>
        <dbReference type="Pfam" id="PF01757"/>
    </source>
</evidence>
<feature type="transmembrane region" description="Helical" evidence="2">
    <location>
        <begin position="306"/>
        <end position="323"/>
    </location>
</feature>
<proteinExistence type="predicted"/>
<dbReference type="Pfam" id="PF01757">
    <property type="entry name" value="Acyl_transf_3"/>
    <property type="match status" value="1"/>
</dbReference>
<evidence type="ECO:0000313" key="5">
    <source>
        <dbReference type="EMBL" id="GEO88695.1"/>
    </source>
</evidence>
<dbReference type="GO" id="GO:0016747">
    <property type="term" value="F:acyltransferase activity, transferring groups other than amino-acyl groups"/>
    <property type="evidence" value="ECO:0007669"/>
    <property type="project" value="InterPro"/>
</dbReference>
<protein>
    <submittedName>
        <fullName evidence="5">Acyltransferase</fullName>
    </submittedName>
</protein>
<feature type="domain" description="Acyltransferase 3" evidence="3">
    <location>
        <begin position="29"/>
        <end position="346"/>
    </location>
</feature>
<feature type="domain" description="SGNH" evidence="4">
    <location>
        <begin position="424"/>
        <end position="647"/>
    </location>
</feature>
<sequence length="662" mass="70819">MSENLRTAPPAAAPSPRGRKPKGPSVRTDIQALRALAVSVVVAFHLWPERVPGGYVGVDVFFVISGFLITLHLVQKPPTSLAGLGSFWARRVRRLIPAAAIVLVATTAASWLWLPSTQFADIARQVTGSALYVQNWVLADSATDYLAAENAPTPVQHYWSLSIEEQFYLFWPLVIAAVVALRRAWLPVVTALIFAASLAWSIHLTDVDPGAAYFVTPARIWELLLGALVALAVHRGLGLGRAGGPVALLGLALMVVAVFGFDRDTAFPGSAALVPTLGAALVLLAAVERGGPWGWRPVQVVGDWSYPIYLWHWPLVVIAPLALGADQSWATDAFVLVATVALAGLTVRFVEKPLRFHPRVVARKRATFAMLAVATVLSCGSAWALTAAPDDASSSGLAMTPVEARDDKPAVYPDDCWASAPFTTHPVCHYGAEDSDRRVALIGNSHAGHWQPALATVAEDRGWTLDTYLASQCYTVDVDIAFPDPAATRGCRDWNAENLRRIVASRPSLVVISNRTVTMPLADVDPEDAQDVAQRAYADTLDRLTSRGIPVLVIRDTPAAAGNVPDCVALNADDLTACDRPRSAALESDPLAAAGRADDSGLVTVLDVSDRFCDDETCRVVVDDQIAYFDHGHLTATFSRSLAPEVARAAARAVRSASGAPR</sequence>
<feature type="transmembrane region" description="Helical" evidence="2">
    <location>
        <begin position="245"/>
        <end position="261"/>
    </location>
</feature>
<dbReference type="Pfam" id="PF19040">
    <property type="entry name" value="SGNH"/>
    <property type="match status" value="1"/>
</dbReference>
<comment type="caution">
    <text evidence="5">The sequence shown here is derived from an EMBL/GenBank/DDBJ whole genome shotgun (WGS) entry which is preliminary data.</text>
</comment>
<dbReference type="RefSeq" id="WP_146826087.1">
    <property type="nucleotide sequence ID" value="NZ_BAAAYQ010000005.1"/>
</dbReference>
<keyword evidence="5" id="KW-0808">Transferase</keyword>
<feature type="transmembrane region" description="Helical" evidence="2">
    <location>
        <begin position="368"/>
        <end position="385"/>
    </location>
</feature>
<evidence type="ECO:0000256" key="2">
    <source>
        <dbReference type="SAM" id="Phobius"/>
    </source>
</evidence>
<reference evidence="5 6" key="1">
    <citation type="submission" date="2019-07" db="EMBL/GenBank/DDBJ databases">
        <title>Whole genome shotgun sequence of Aeromicrobium flavum NBRC 107625.</title>
        <authorList>
            <person name="Hosoyama A."/>
            <person name="Uohara A."/>
            <person name="Ohji S."/>
            <person name="Ichikawa N."/>
        </authorList>
    </citation>
    <scope>NUCLEOTIDE SEQUENCE [LARGE SCALE GENOMIC DNA]</scope>
    <source>
        <strain evidence="5 6">NBRC 107625</strain>
    </source>
</reference>
<feature type="transmembrane region" description="Helical" evidence="2">
    <location>
        <begin position="188"/>
        <end position="205"/>
    </location>
</feature>
<feature type="transmembrane region" description="Helical" evidence="2">
    <location>
        <begin position="267"/>
        <end position="286"/>
    </location>
</feature>
<dbReference type="GO" id="GO:0009103">
    <property type="term" value="P:lipopolysaccharide biosynthetic process"/>
    <property type="evidence" value="ECO:0007669"/>
    <property type="project" value="TreeGrafter"/>
</dbReference>
<feature type="transmembrane region" description="Helical" evidence="2">
    <location>
        <begin position="211"/>
        <end position="233"/>
    </location>
</feature>
<name>A0A512HTG4_9ACTN</name>